<dbReference type="EMBL" id="LVJS01000118">
    <property type="protein sequence ID" value="KZC22332.1"/>
    <property type="molecule type" value="Genomic_DNA"/>
</dbReference>
<name>A0A154QDL2_9GAMM</name>
<evidence type="ECO:0000313" key="1">
    <source>
        <dbReference type="EMBL" id="KZC22332.1"/>
    </source>
</evidence>
<gene>
    <name evidence="1" type="ORF">RHOFW104T7_01285</name>
</gene>
<dbReference type="Proteomes" id="UP000076131">
    <property type="component" value="Unassembled WGS sequence"/>
</dbReference>
<reference evidence="1 2" key="1">
    <citation type="journal article" date="2016" name="MBio">
        <title>Lateral Gene Transfer in a Heavy Metal-Contaminated-Groundwater Microbial Community.</title>
        <authorList>
            <person name="Hemme C.L."/>
            <person name="Green S.J."/>
            <person name="Rishishwar L."/>
            <person name="Prakash O."/>
            <person name="Pettenato A."/>
            <person name="Chakraborty R."/>
            <person name="Deutschbauer A.M."/>
            <person name="Van Nostrand J.D."/>
            <person name="Wu L."/>
            <person name="He Z."/>
            <person name="Jordan I.K."/>
            <person name="Hazen T.C."/>
            <person name="Arkin A.P."/>
            <person name="Kostka J.E."/>
            <person name="Zhou J."/>
        </authorList>
    </citation>
    <scope>NUCLEOTIDE SEQUENCE [LARGE SCALE GENOMIC DNA]</scope>
    <source>
        <strain evidence="1 2">FW104-T7</strain>
    </source>
</reference>
<protein>
    <submittedName>
        <fullName evidence="1">Uncharacterized protein</fullName>
    </submittedName>
</protein>
<evidence type="ECO:0000313" key="2">
    <source>
        <dbReference type="Proteomes" id="UP000076131"/>
    </source>
</evidence>
<sequence length="73" mass="8220">MLGARRFEGSLDLHVAVTSNEADLEHPIVISWRHEPERRGIGLVVFIRVQHVDALAIGEALHHLFLGDLMLLM</sequence>
<organism evidence="1 2">
    <name type="scientific">Rhodanobacter thiooxydans</name>
    <dbReference type="NCBI Taxonomy" id="416169"/>
    <lineage>
        <taxon>Bacteria</taxon>
        <taxon>Pseudomonadati</taxon>
        <taxon>Pseudomonadota</taxon>
        <taxon>Gammaproteobacteria</taxon>
        <taxon>Lysobacterales</taxon>
        <taxon>Rhodanobacteraceae</taxon>
        <taxon>Rhodanobacter</taxon>
    </lineage>
</organism>
<dbReference type="AlphaFoldDB" id="A0A154QDL2"/>
<proteinExistence type="predicted"/>
<comment type="caution">
    <text evidence="1">The sequence shown here is derived from an EMBL/GenBank/DDBJ whole genome shotgun (WGS) entry which is preliminary data.</text>
</comment>
<keyword evidence="2" id="KW-1185">Reference proteome</keyword>
<accession>A0A154QDL2</accession>